<feature type="signal peptide" evidence="4">
    <location>
        <begin position="1"/>
        <end position="37"/>
    </location>
</feature>
<dbReference type="PROSITE" id="PS51782">
    <property type="entry name" value="LYSM"/>
    <property type="match status" value="1"/>
</dbReference>
<dbReference type="CDD" id="cd00118">
    <property type="entry name" value="LysM"/>
    <property type="match status" value="1"/>
</dbReference>
<dbReference type="GO" id="GO:0008745">
    <property type="term" value="F:N-acetylmuramoyl-L-alanine amidase activity"/>
    <property type="evidence" value="ECO:0007669"/>
    <property type="project" value="UniProtKB-EC"/>
</dbReference>
<dbReference type="RefSeq" id="WP_246951083.1">
    <property type="nucleotide sequence ID" value="NZ_JALKII010000003.1"/>
</dbReference>
<protein>
    <recommendedName>
        <fullName evidence="2">N-acetylmuramoyl-L-alanine amidase</fullName>
        <ecNumber evidence="2">3.5.1.28</ecNumber>
    </recommendedName>
</protein>
<dbReference type="Proteomes" id="UP001165524">
    <property type="component" value="Unassembled WGS sequence"/>
</dbReference>
<evidence type="ECO:0000313" key="7">
    <source>
        <dbReference type="Proteomes" id="UP001165524"/>
    </source>
</evidence>
<dbReference type="Gene3D" id="2.60.40.3500">
    <property type="match status" value="1"/>
</dbReference>
<dbReference type="Pfam" id="PF01520">
    <property type="entry name" value="Amidase_3"/>
    <property type="match status" value="1"/>
</dbReference>
<reference evidence="6" key="1">
    <citation type="submission" date="2022-04" db="EMBL/GenBank/DDBJ databases">
        <title>Alcanivorax sp. CY1518 draft genome sequence.</title>
        <authorList>
            <person name="Zhao G."/>
            <person name="An M."/>
        </authorList>
    </citation>
    <scope>NUCLEOTIDE SEQUENCE</scope>
    <source>
        <strain evidence="6">CY1518</strain>
    </source>
</reference>
<evidence type="ECO:0000313" key="6">
    <source>
        <dbReference type="EMBL" id="MCK0537500.1"/>
    </source>
</evidence>
<dbReference type="Gene3D" id="3.10.350.10">
    <property type="entry name" value="LysM domain"/>
    <property type="match status" value="1"/>
</dbReference>
<dbReference type="Pfam" id="PF11741">
    <property type="entry name" value="AMIN"/>
    <property type="match status" value="1"/>
</dbReference>
<feature type="chain" id="PRO_5045091168" description="N-acetylmuramoyl-L-alanine amidase" evidence="4">
    <location>
        <begin position="38"/>
        <end position="460"/>
    </location>
</feature>
<dbReference type="InterPro" id="IPR002508">
    <property type="entry name" value="MurNAc-LAA_cat"/>
</dbReference>
<comment type="caution">
    <text evidence="6">The sequence shown here is derived from an EMBL/GenBank/DDBJ whole genome shotgun (WGS) entry which is preliminary data.</text>
</comment>
<dbReference type="CDD" id="cd02696">
    <property type="entry name" value="MurNAc-LAA"/>
    <property type="match status" value="1"/>
</dbReference>
<evidence type="ECO:0000256" key="1">
    <source>
        <dbReference type="ARBA" id="ARBA00001561"/>
    </source>
</evidence>
<evidence type="ECO:0000256" key="4">
    <source>
        <dbReference type="SAM" id="SignalP"/>
    </source>
</evidence>
<dbReference type="EMBL" id="JALKII010000003">
    <property type="protein sequence ID" value="MCK0537500.1"/>
    <property type="molecule type" value="Genomic_DNA"/>
</dbReference>
<dbReference type="SUPFAM" id="SSF53187">
    <property type="entry name" value="Zn-dependent exopeptidases"/>
    <property type="match status" value="1"/>
</dbReference>
<dbReference type="EC" id="3.5.1.28" evidence="2"/>
<keyword evidence="3 6" id="KW-0378">Hydrolase</keyword>
<dbReference type="InterPro" id="IPR050695">
    <property type="entry name" value="N-acetylmuramoyl_amidase_3"/>
</dbReference>
<keyword evidence="7" id="KW-1185">Reference proteome</keyword>
<dbReference type="InterPro" id="IPR021731">
    <property type="entry name" value="AMIN_dom"/>
</dbReference>
<accession>A0ABT0E6P1</accession>
<evidence type="ECO:0000259" key="5">
    <source>
        <dbReference type="PROSITE" id="PS51782"/>
    </source>
</evidence>
<dbReference type="Pfam" id="PF01476">
    <property type="entry name" value="LysM"/>
    <property type="match status" value="1"/>
</dbReference>
<feature type="domain" description="LysM" evidence="5">
    <location>
        <begin position="414"/>
        <end position="457"/>
    </location>
</feature>
<dbReference type="SUPFAM" id="SSF54106">
    <property type="entry name" value="LysM domain"/>
    <property type="match status" value="1"/>
</dbReference>
<keyword evidence="4" id="KW-0732">Signal</keyword>
<gene>
    <name evidence="6" type="ORF">MU846_07225</name>
</gene>
<proteinExistence type="predicted"/>
<organism evidence="6 7">
    <name type="scientific">Alcanivorax quisquiliarum</name>
    <dbReference type="NCBI Taxonomy" id="2933565"/>
    <lineage>
        <taxon>Bacteria</taxon>
        <taxon>Pseudomonadati</taxon>
        <taxon>Pseudomonadota</taxon>
        <taxon>Gammaproteobacteria</taxon>
        <taxon>Oceanospirillales</taxon>
        <taxon>Alcanivoracaceae</taxon>
        <taxon>Alcanivorax</taxon>
    </lineage>
</organism>
<dbReference type="Gene3D" id="3.40.630.40">
    <property type="entry name" value="Zn-dependent exopeptidases"/>
    <property type="match status" value="1"/>
</dbReference>
<dbReference type="InterPro" id="IPR036779">
    <property type="entry name" value="LysM_dom_sf"/>
</dbReference>
<sequence>MRRTANQRQPESTALLRRVLAMLLAWPMLLAASTAQATQVVDSVRLHRAPDHTRIVFDLTEPVEHKVDRLGNPERLVIDLSGVELKYEMNRLDLTGAPITGIRVGRHANDMTRVVLDLDAPVRPRTNLLKPIEPHGWRLVVDLFDSDPQPVRSMEKVVEEQGGPRSMIVAIDAGHGGEDPGAIGPSGVYEKTIVLQIARRLERLMKDAPGIEPVMIRDGDYYVPLAERRRLAAEKHGADVFISLHADAFTDSRAHGASVFALSNHGATSARAGYLARMANDSDRVAGVYEEEKDNSGLLGVIADMTMSGSMAHSLFMGREMLEEMGAVTKLHGDRRTVEQANFAVLREPSMVSVLVETGFISNREEERKLRTAEHQEKIARAILNGVRRYFEHHPAPGSWFAEQRRRNNGASVASHRIQPGETLSAIARRYSTTEAALREANSLSGDLIRVGQVLTIPGT</sequence>
<dbReference type="InterPro" id="IPR018392">
    <property type="entry name" value="LysM"/>
</dbReference>
<dbReference type="PANTHER" id="PTHR30404:SF0">
    <property type="entry name" value="N-ACETYLMURAMOYL-L-ALANINE AMIDASE AMIC"/>
    <property type="match status" value="1"/>
</dbReference>
<name>A0ABT0E6P1_9GAMM</name>
<dbReference type="PANTHER" id="PTHR30404">
    <property type="entry name" value="N-ACETYLMURAMOYL-L-ALANINE AMIDASE"/>
    <property type="match status" value="1"/>
</dbReference>
<evidence type="ECO:0000256" key="2">
    <source>
        <dbReference type="ARBA" id="ARBA00011901"/>
    </source>
</evidence>
<evidence type="ECO:0000256" key="3">
    <source>
        <dbReference type="ARBA" id="ARBA00022801"/>
    </source>
</evidence>
<comment type="catalytic activity">
    <reaction evidence="1">
        <text>Hydrolyzes the link between N-acetylmuramoyl residues and L-amino acid residues in certain cell-wall glycopeptides.</text>
        <dbReference type="EC" id="3.5.1.28"/>
    </reaction>
</comment>
<dbReference type="SMART" id="SM00646">
    <property type="entry name" value="Ami_3"/>
    <property type="match status" value="1"/>
</dbReference>
<dbReference type="SMART" id="SM00257">
    <property type="entry name" value="LysM"/>
    <property type="match status" value="1"/>
</dbReference>